<gene>
    <name evidence="2" type="ORF">F1189_19875</name>
</gene>
<dbReference type="EMBL" id="VWPK01000034">
    <property type="protein sequence ID" value="KAA5610365.1"/>
    <property type="molecule type" value="Genomic_DNA"/>
</dbReference>
<dbReference type="Proteomes" id="UP000325255">
    <property type="component" value="Unassembled WGS sequence"/>
</dbReference>
<keyword evidence="1" id="KW-0732">Signal</keyword>
<reference evidence="2 3" key="1">
    <citation type="submission" date="2019-09" db="EMBL/GenBank/DDBJ databases">
        <title>Genome sequence of Rhodovastum atsumiense, a diverse member of the Acetobacteraceae family of non-sulfur purple photosynthetic bacteria.</title>
        <authorList>
            <person name="Meyer T."/>
            <person name="Kyndt J."/>
        </authorList>
    </citation>
    <scope>NUCLEOTIDE SEQUENCE [LARGE SCALE GENOMIC DNA]</scope>
    <source>
        <strain evidence="2 3">DSM 21279</strain>
    </source>
</reference>
<sequence length="457" mass="47344">MRKLLLASVAMLSGTVGLASVASAQLQTQYPYTAPQGSTPVATPGTGTAIQSFTSNPPLASSNVTVRLAGRLTAYFAAGSDSGRNNSSVSGNKLSGYSMWEYARLYPSFDAVAANGLKFGAFLEIRQDNGAAATASPSGSNNSRGALYFRRETGYFGTDQLGFLRFGATDQPTSLFVTGTFENFNDGGWNGDVPNFFTGRTIPGWIAPDVGALYSTTKVVYLSPKFFDVLDFGVSYEPGTGTVGGNSSGQCPVAGTGCDALSSTTSATEAARRRNTLDAVARVRTAVGPFGIAGTVGTIQSGHVQYNGGSSLTDYKGLSVLDAGLQLTYGGLAVGGHIDAGQFNSGYALSPKGAGNSFGWLVGASYAFGPAIVGASFYQFQNPGAWTQTNTSVGQTRNEVGVAVGGTLTVAPGAYLFLSYLYGQRHQAGFDFLNNANGTTNNNVKAQGIALGTQLRW</sequence>
<protein>
    <recommendedName>
        <fullName evidence="4">Porin</fullName>
    </recommendedName>
</protein>
<proteinExistence type="predicted"/>
<comment type="caution">
    <text evidence="2">The sequence shown here is derived from an EMBL/GenBank/DDBJ whole genome shotgun (WGS) entry which is preliminary data.</text>
</comment>
<evidence type="ECO:0000256" key="1">
    <source>
        <dbReference type="SAM" id="SignalP"/>
    </source>
</evidence>
<dbReference type="InterPro" id="IPR023614">
    <property type="entry name" value="Porin_dom_sf"/>
</dbReference>
<dbReference type="OrthoDB" id="6758483at2"/>
<dbReference type="Gene3D" id="2.40.160.10">
    <property type="entry name" value="Porin"/>
    <property type="match status" value="1"/>
</dbReference>
<feature type="signal peptide" evidence="1">
    <location>
        <begin position="1"/>
        <end position="19"/>
    </location>
</feature>
<evidence type="ECO:0008006" key="4">
    <source>
        <dbReference type="Google" id="ProtNLM"/>
    </source>
</evidence>
<keyword evidence="3" id="KW-1185">Reference proteome</keyword>
<name>A0A5M6ISB3_9PROT</name>
<evidence type="ECO:0000313" key="2">
    <source>
        <dbReference type="EMBL" id="KAA5610365.1"/>
    </source>
</evidence>
<accession>A0A5M6ISB3</accession>
<evidence type="ECO:0000313" key="3">
    <source>
        <dbReference type="Proteomes" id="UP000325255"/>
    </source>
</evidence>
<feature type="chain" id="PRO_5024382902" description="Porin" evidence="1">
    <location>
        <begin position="20"/>
        <end position="457"/>
    </location>
</feature>
<dbReference type="AlphaFoldDB" id="A0A5M6ISB3"/>
<dbReference type="RefSeq" id="WP_150042611.1">
    <property type="nucleotide sequence ID" value="NZ_OW485601.1"/>
</dbReference>
<dbReference type="SUPFAM" id="SSF56935">
    <property type="entry name" value="Porins"/>
    <property type="match status" value="1"/>
</dbReference>
<organism evidence="2 3">
    <name type="scientific">Rhodovastum atsumiense</name>
    <dbReference type="NCBI Taxonomy" id="504468"/>
    <lineage>
        <taxon>Bacteria</taxon>
        <taxon>Pseudomonadati</taxon>
        <taxon>Pseudomonadota</taxon>
        <taxon>Alphaproteobacteria</taxon>
        <taxon>Acetobacterales</taxon>
        <taxon>Acetobacteraceae</taxon>
        <taxon>Rhodovastum</taxon>
    </lineage>
</organism>